<accession>A0A2T9ZJ95</accession>
<proteinExistence type="predicted"/>
<organism evidence="1 2">
    <name type="scientific">Smittium megazygosporum</name>
    <dbReference type="NCBI Taxonomy" id="133381"/>
    <lineage>
        <taxon>Eukaryota</taxon>
        <taxon>Fungi</taxon>
        <taxon>Fungi incertae sedis</taxon>
        <taxon>Zoopagomycota</taxon>
        <taxon>Kickxellomycotina</taxon>
        <taxon>Harpellomycetes</taxon>
        <taxon>Harpellales</taxon>
        <taxon>Legeriomycetaceae</taxon>
        <taxon>Smittium</taxon>
    </lineage>
</organism>
<dbReference type="Proteomes" id="UP000245609">
    <property type="component" value="Unassembled WGS sequence"/>
</dbReference>
<sequence>MVVLAYLGILVIPDESAKRDAKNKNVHGQKSNILDFVAGLHSQKSFKDFGFAFSYKQYRRTRKKAMIGRFDLNPGEKIIPQPKAKISEDTADFFKGILFERSLPSSKTIVQAQKNGQKITKEVSRDQTEPQQVLFTILKKLSEGFEKNRLVQHLRGRRPIKGRIRFDSYVWKHRYLEDGSFTEAHGRIKRPYKAKQPSKESV</sequence>
<name>A0A2T9ZJ95_9FUNG</name>
<gene>
    <name evidence="1" type="ORF">BB560_000805</name>
</gene>
<reference evidence="1 2" key="1">
    <citation type="journal article" date="2018" name="MBio">
        <title>Comparative Genomics Reveals the Core Gene Toolbox for the Fungus-Insect Symbiosis.</title>
        <authorList>
            <person name="Wang Y."/>
            <person name="Stata M."/>
            <person name="Wang W."/>
            <person name="Stajich J.E."/>
            <person name="White M.M."/>
            <person name="Moncalvo J.M."/>
        </authorList>
    </citation>
    <scope>NUCLEOTIDE SEQUENCE [LARGE SCALE GENOMIC DNA]</scope>
    <source>
        <strain evidence="1 2">SC-DP-2</strain>
    </source>
</reference>
<dbReference type="EMBL" id="MBFS01000093">
    <property type="protein sequence ID" value="PVV04686.1"/>
    <property type="molecule type" value="Genomic_DNA"/>
</dbReference>
<protein>
    <submittedName>
        <fullName evidence="1">Uncharacterized protein</fullName>
    </submittedName>
</protein>
<keyword evidence="2" id="KW-1185">Reference proteome</keyword>
<evidence type="ECO:0000313" key="1">
    <source>
        <dbReference type="EMBL" id="PVV04686.1"/>
    </source>
</evidence>
<dbReference type="AlphaFoldDB" id="A0A2T9ZJ95"/>
<comment type="caution">
    <text evidence="1">The sequence shown here is derived from an EMBL/GenBank/DDBJ whole genome shotgun (WGS) entry which is preliminary data.</text>
</comment>
<evidence type="ECO:0000313" key="2">
    <source>
        <dbReference type="Proteomes" id="UP000245609"/>
    </source>
</evidence>
<dbReference type="OrthoDB" id="5545814at2759"/>